<dbReference type="Proteomes" id="UP001221898">
    <property type="component" value="Unassembled WGS sequence"/>
</dbReference>
<dbReference type="AlphaFoldDB" id="A0AAD7SLZ3"/>
<reference evidence="2" key="1">
    <citation type="journal article" date="2023" name="Science">
        <title>Genome structures resolve the early diversification of teleost fishes.</title>
        <authorList>
            <person name="Parey E."/>
            <person name="Louis A."/>
            <person name="Montfort J."/>
            <person name="Bouchez O."/>
            <person name="Roques C."/>
            <person name="Iampietro C."/>
            <person name="Lluch J."/>
            <person name="Castinel A."/>
            <person name="Donnadieu C."/>
            <person name="Desvignes T."/>
            <person name="Floi Bucao C."/>
            <person name="Jouanno E."/>
            <person name="Wen M."/>
            <person name="Mejri S."/>
            <person name="Dirks R."/>
            <person name="Jansen H."/>
            <person name="Henkel C."/>
            <person name="Chen W.J."/>
            <person name="Zahm M."/>
            <person name="Cabau C."/>
            <person name="Klopp C."/>
            <person name="Thompson A.W."/>
            <person name="Robinson-Rechavi M."/>
            <person name="Braasch I."/>
            <person name="Lecointre G."/>
            <person name="Bobe J."/>
            <person name="Postlethwait J.H."/>
            <person name="Berthelot C."/>
            <person name="Roest Crollius H."/>
            <person name="Guiguen Y."/>
        </authorList>
    </citation>
    <scope>NUCLEOTIDE SEQUENCE</scope>
    <source>
        <tissue evidence="2">Blood</tissue>
    </source>
</reference>
<organism evidence="2 3">
    <name type="scientific">Aldrovandia affinis</name>
    <dbReference type="NCBI Taxonomy" id="143900"/>
    <lineage>
        <taxon>Eukaryota</taxon>
        <taxon>Metazoa</taxon>
        <taxon>Chordata</taxon>
        <taxon>Craniata</taxon>
        <taxon>Vertebrata</taxon>
        <taxon>Euteleostomi</taxon>
        <taxon>Actinopterygii</taxon>
        <taxon>Neopterygii</taxon>
        <taxon>Teleostei</taxon>
        <taxon>Notacanthiformes</taxon>
        <taxon>Halosauridae</taxon>
        <taxon>Aldrovandia</taxon>
    </lineage>
</organism>
<evidence type="ECO:0000256" key="1">
    <source>
        <dbReference type="SAM" id="MobiDB-lite"/>
    </source>
</evidence>
<dbReference type="EMBL" id="JAINUG010000050">
    <property type="protein sequence ID" value="KAJ8405122.1"/>
    <property type="molecule type" value="Genomic_DNA"/>
</dbReference>
<evidence type="ECO:0000313" key="3">
    <source>
        <dbReference type="Proteomes" id="UP001221898"/>
    </source>
</evidence>
<sequence length="99" mass="10360">MPARCRRSEQSIMGTVAERLPGSVALDKTRIETGSCGEDAVDRAGGGGYGGGWRIESIAELKTDNALQGRCALQRSAPIEKGGKDRVAPGTAPKHRLPG</sequence>
<keyword evidence="3" id="KW-1185">Reference proteome</keyword>
<comment type="caution">
    <text evidence="2">The sequence shown here is derived from an EMBL/GenBank/DDBJ whole genome shotgun (WGS) entry which is preliminary data.</text>
</comment>
<protein>
    <submittedName>
        <fullName evidence="2">Uncharacterized protein</fullName>
    </submittedName>
</protein>
<accession>A0AAD7SLZ3</accession>
<feature type="region of interest" description="Disordered" evidence="1">
    <location>
        <begin position="76"/>
        <end position="99"/>
    </location>
</feature>
<name>A0AAD7SLZ3_9TELE</name>
<proteinExistence type="predicted"/>
<evidence type="ECO:0000313" key="2">
    <source>
        <dbReference type="EMBL" id="KAJ8405122.1"/>
    </source>
</evidence>
<gene>
    <name evidence="2" type="ORF">AAFF_G00330430</name>
</gene>